<protein>
    <recommendedName>
        <fullName evidence="9">Mid2 domain-containing protein</fullName>
    </recommendedName>
</protein>
<evidence type="ECO:0000256" key="3">
    <source>
        <dbReference type="ARBA" id="ARBA00022989"/>
    </source>
</evidence>
<evidence type="ECO:0000313" key="8">
    <source>
        <dbReference type="Proteomes" id="UP000481861"/>
    </source>
</evidence>
<dbReference type="PANTHER" id="PTHR15549">
    <property type="entry name" value="PAIRED IMMUNOGLOBULIN-LIKE TYPE 2 RECEPTOR"/>
    <property type="match status" value="1"/>
</dbReference>
<evidence type="ECO:0000256" key="2">
    <source>
        <dbReference type="ARBA" id="ARBA00022692"/>
    </source>
</evidence>
<gene>
    <name evidence="7" type="ORF">BDV95DRAFT_362154</name>
</gene>
<accession>A0A7C8I816</accession>
<feature type="region of interest" description="Disordered" evidence="5">
    <location>
        <begin position="136"/>
        <end position="171"/>
    </location>
</feature>
<feature type="transmembrane region" description="Helical" evidence="6">
    <location>
        <begin position="179"/>
        <end position="200"/>
    </location>
</feature>
<evidence type="ECO:0000256" key="1">
    <source>
        <dbReference type="ARBA" id="ARBA00004167"/>
    </source>
</evidence>
<feature type="compositionally biased region" description="Low complexity" evidence="5">
    <location>
        <begin position="136"/>
        <end position="161"/>
    </location>
</feature>
<dbReference type="GO" id="GO:0016020">
    <property type="term" value="C:membrane"/>
    <property type="evidence" value="ECO:0007669"/>
    <property type="project" value="UniProtKB-SubCell"/>
</dbReference>
<dbReference type="GO" id="GO:0071944">
    <property type="term" value="C:cell periphery"/>
    <property type="evidence" value="ECO:0007669"/>
    <property type="project" value="UniProtKB-ARBA"/>
</dbReference>
<dbReference type="Proteomes" id="UP000481861">
    <property type="component" value="Unassembled WGS sequence"/>
</dbReference>
<reference evidence="7 8" key="1">
    <citation type="submission" date="2020-01" db="EMBL/GenBank/DDBJ databases">
        <authorList>
            <consortium name="DOE Joint Genome Institute"/>
            <person name="Haridas S."/>
            <person name="Albert R."/>
            <person name="Binder M."/>
            <person name="Bloem J."/>
            <person name="Labutti K."/>
            <person name="Salamov A."/>
            <person name="Andreopoulos B."/>
            <person name="Baker S.E."/>
            <person name="Barry K."/>
            <person name="Bills G."/>
            <person name="Bluhm B.H."/>
            <person name="Cannon C."/>
            <person name="Castanera R."/>
            <person name="Culley D.E."/>
            <person name="Daum C."/>
            <person name="Ezra D."/>
            <person name="Gonzalez J.B."/>
            <person name="Henrissat B."/>
            <person name="Kuo A."/>
            <person name="Liang C."/>
            <person name="Lipzen A."/>
            <person name="Lutzoni F."/>
            <person name="Magnuson J."/>
            <person name="Mondo S."/>
            <person name="Nolan M."/>
            <person name="Ohm R."/>
            <person name="Pangilinan J."/>
            <person name="Park H.-J.H."/>
            <person name="Ramirez L."/>
            <person name="Alfaro M."/>
            <person name="Sun H."/>
            <person name="Tritt A."/>
            <person name="Yoshinaga Y."/>
            <person name="Zwiers L.-H.L."/>
            <person name="Turgeon B.G."/>
            <person name="Goodwin S.B."/>
            <person name="Spatafora J.W."/>
            <person name="Crous P.W."/>
            <person name="Grigoriev I.V."/>
        </authorList>
    </citation>
    <scope>NUCLEOTIDE SEQUENCE [LARGE SCALE GENOMIC DNA]</scope>
    <source>
        <strain evidence="7 8">CBS 611.86</strain>
    </source>
</reference>
<dbReference type="EMBL" id="JAADJZ010000008">
    <property type="protein sequence ID" value="KAF2872968.1"/>
    <property type="molecule type" value="Genomic_DNA"/>
</dbReference>
<keyword evidence="2 6" id="KW-0812">Transmembrane</keyword>
<sequence length="279" mass="30286">MPCYFRNGTQITDDTYQPCNTRERDVDSMCCALRHEENNHEGNVNDVCDPNGLCQNWFEPDGTGPRPMIWWREGCTDESWQSPFCLRGVCDGGQFDNEDVPVQKCSDGRWCCGDTDCCSSTDEKFTLAATVGVTSSSASTSATTSTPTSATAITTTAVPTPTATPPPSNPSGLATSAKIGIGVGVAIGMIVLFSAVFFWWKKSQRQQQQQKQQLVMDGASDGGQDEKMPLEVYAQEGTSYPVELFSDERIPVEAGGIHVRAELEGSDALLDQAVVSERR</sequence>
<comment type="subcellular location">
    <subcellularLocation>
        <location evidence="1">Membrane</location>
        <topology evidence="1">Single-pass membrane protein</topology>
    </subcellularLocation>
</comment>
<evidence type="ECO:0000256" key="6">
    <source>
        <dbReference type="SAM" id="Phobius"/>
    </source>
</evidence>
<evidence type="ECO:0000313" key="7">
    <source>
        <dbReference type="EMBL" id="KAF2872968.1"/>
    </source>
</evidence>
<evidence type="ECO:0000256" key="5">
    <source>
        <dbReference type="SAM" id="MobiDB-lite"/>
    </source>
</evidence>
<evidence type="ECO:0008006" key="9">
    <source>
        <dbReference type="Google" id="ProtNLM"/>
    </source>
</evidence>
<dbReference type="InterPro" id="IPR051694">
    <property type="entry name" value="Immunoregulatory_rcpt-like"/>
</dbReference>
<keyword evidence="3 6" id="KW-1133">Transmembrane helix</keyword>
<proteinExistence type="predicted"/>
<organism evidence="7 8">
    <name type="scientific">Massariosphaeria phaeospora</name>
    <dbReference type="NCBI Taxonomy" id="100035"/>
    <lineage>
        <taxon>Eukaryota</taxon>
        <taxon>Fungi</taxon>
        <taxon>Dikarya</taxon>
        <taxon>Ascomycota</taxon>
        <taxon>Pezizomycotina</taxon>
        <taxon>Dothideomycetes</taxon>
        <taxon>Pleosporomycetidae</taxon>
        <taxon>Pleosporales</taxon>
        <taxon>Pleosporales incertae sedis</taxon>
        <taxon>Massariosphaeria</taxon>
    </lineage>
</organism>
<comment type="caution">
    <text evidence="7">The sequence shown here is derived from an EMBL/GenBank/DDBJ whole genome shotgun (WGS) entry which is preliminary data.</text>
</comment>
<keyword evidence="4 6" id="KW-0472">Membrane</keyword>
<dbReference type="AlphaFoldDB" id="A0A7C8I816"/>
<evidence type="ECO:0000256" key="4">
    <source>
        <dbReference type="ARBA" id="ARBA00023136"/>
    </source>
</evidence>
<name>A0A7C8I816_9PLEO</name>
<dbReference type="OrthoDB" id="5215637at2759"/>
<keyword evidence="8" id="KW-1185">Reference proteome</keyword>